<keyword evidence="8" id="KW-0547">Nucleotide-binding</keyword>
<dbReference type="Gene3D" id="3.30.565.10">
    <property type="entry name" value="Histidine kinase-like ATPase, C-terminal domain"/>
    <property type="match status" value="1"/>
</dbReference>
<comment type="catalytic activity">
    <reaction evidence="1">
        <text>ATP + protein L-histidine = ADP + protein N-phospho-L-histidine.</text>
        <dbReference type="EC" id="2.7.13.3"/>
    </reaction>
</comment>
<evidence type="ECO:0000259" key="6">
    <source>
        <dbReference type="PROSITE" id="PS50109"/>
    </source>
</evidence>
<comment type="caution">
    <text evidence="8">The sequence shown here is derived from an EMBL/GenBank/DDBJ whole genome shotgun (WGS) entry which is preliminary data.</text>
</comment>
<keyword evidence="3 5" id="KW-0597">Phosphoprotein</keyword>
<dbReference type="SMART" id="SM00448">
    <property type="entry name" value="REC"/>
    <property type="match status" value="1"/>
</dbReference>
<dbReference type="InterPro" id="IPR003661">
    <property type="entry name" value="HisK_dim/P_dom"/>
</dbReference>
<feature type="domain" description="Response regulatory" evidence="7">
    <location>
        <begin position="386"/>
        <end position="506"/>
    </location>
</feature>
<dbReference type="CDD" id="cd00082">
    <property type="entry name" value="HisKA"/>
    <property type="match status" value="1"/>
</dbReference>
<feature type="modified residue" description="4-aspartylphosphate" evidence="5">
    <location>
        <position position="436"/>
    </location>
</feature>
<dbReference type="Gene3D" id="3.40.50.2300">
    <property type="match status" value="1"/>
</dbReference>
<dbReference type="SUPFAM" id="SSF47384">
    <property type="entry name" value="Homodimeric domain of signal transducing histidine kinase"/>
    <property type="match status" value="1"/>
</dbReference>
<accession>A0ABU5ZZU5</accession>
<dbReference type="CDD" id="cd16922">
    <property type="entry name" value="HATPase_EvgS-ArcB-TorS-like"/>
    <property type="match status" value="1"/>
</dbReference>
<reference evidence="8 9" key="1">
    <citation type="journal article" date="2013" name="Int. J. Syst. Evol. Microbiol.">
        <title>Aquimarina gracilis sp. nov., isolated from the gut microflora of a mussel, Mytilus coruscus, and emended description of Aquimarina spongiae.</title>
        <authorList>
            <person name="Park S.C."/>
            <person name="Choe H.N."/>
            <person name="Baik K.S."/>
            <person name="Seong C.N."/>
        </authorList>
    </citation>
    <scope>NUCLEOTIDE SEQUENCE [LARGE SCALE GENOMIC DNA]</scope>
    <source>
        <strain evidence="8 9">PSC32</strain>
    </source>
</reference>
<evidence type="ECO:0000313" key="9">
    <source>
        <dbReference type="Proteomes" id="UP001327027"/>
    </source>
</evidence>
<dbReference type="InterPro" id="IPR036097">
    <property type="entry name" value="HisK_dim/P_sf"/>
</dbReference>
<dbReference type="Gene3D" id="1.10.287.130">
    <property type="match status" value="1"/>
</dbReference>
<evidence type="ECO:0000256" key="1">
    <source>
        <dbReference type="ARBA" id="ARBA00000085"/>
    </source>
</evidence>
<proteinExistence type="predicted"/>
<dbReference type="InterPro" id="IPR003594">
    <property type="entry name" value="HATPase_dom"/>
</dbReference>
<dbReference type="GO" id="GO:0005524">
    <property type="term" value="F:ATP binding"/>
    <property type="evidence" value="ECO:0007669"/>
    <property type="project" value="UniProtKB-KW"/>
</dbReference>
<dbReference type="InterPro" id="IPR001789">
    <property type="entry name" value="Sig_transdc_resp-reg_receiver"/>
</dbReference>
<dbReference type="Proteomes" id="UP001327027">
    <property type="component" value="Unassembled WGS sequence"/>
</dbReference>
<dbReference type="PROSITE" id="PS50109">
    <property type="entry name" value="HIS_KIN"/>
    <property type="match status" value="1"/>
</dbReference>
<evidence type="ECO:0000313" key="8">
    <source>
        <dbReference type="EMBL" id="MEB3347362.1"/>
    </source>
</evidence>
<evidence type="ECO:0000256" key="5">
    <source>
        <dbReference type="PROSITE-ProRule" id="PRU00169"/>
    </source>
</evidence>
<dbReference type="EC" id="2.7.13.3" evidence="2"/>
<dbReference type="Pfam" id="PF02518">
    <property type="entry name" value="HATPase_c"/>
    <property type="match status" value="1"/>
</dbReference>
<dbReference type="RefSeq" id="WP_324181383.1">
    <property type="nucleotide sequence ID" value="NZ_BAABAW010000025.1"/>
</dbReference>
<dbReference type="PRINTS" id="PR00344">
    <property type="entry name" value="BCTRLSENSOR"/>
</dbReference>
<keyword evidence="4" id="KW-0902">Two-component regulatory system</keyword>
<organism evidence="8 9">
    <name type="scientific">Aquimarina gracilis</name>
    <dbReference type="NCBI Taxonomy" id="874422"/>
    <lineage>
        <taxon>Bacteria</taxon>
        <taxon>Pseudomonadati</taxon>
        <taxon>Bacteroidota</taxon>
        <taxon>Flavobacteriia</taxon>
        <taxon>Flavobacteriales</taxon>
        <taxon>Flavobacteriaceae</taxon>
        <taxon>Aquimarina</taxon>
    </lineage>
</organism>
<sequence length="512" mass="59390">MVDAKDKFRFNPQVQVIKVSYDGIIQETNTALFNWSKGKSIYDAHPFFEILKTIEDDNSVKEQELNFPCIHIEEGNSERICDLTIKPNGKEISIFLYDYTDKYKDLNHIAQQKNESILLARELELKNKYLLEKEEFKNSFIANINHEIRTPLTSILGFVEVLEKTQLTFEQEELARIIKRESHHLNALIDDMIDISKIESGSLKIVQERFAFRELIDGFNESYGKLAKEKEIKFETNIEDGIQEYLIGDRTRVYQILNNVLNNAFKFTEEGKVSFKVSKNYQRTNKLSLTFKIEDTGIGILEENLPHLFDRFTRFNRDKQISGTGLGLAIVKNLVDLLNGEIKVTSKPDEGTTFIIKLPFKFEVTKSIVERKKKKYTLPKSKKKFRILLVEDEEITQYLIMKILISQGTYFVDIAINGEQAINYIEKRKYDLILMDLTVSKIDGFKATQMIRNNYGDKFISEIPIIGFSGKADEHARDKCIRAGMDDFIAKPFEQEELLYKIVKQIAKKAAE</sequence>
<name>A0ABU5ZZU5_9FLAO</name>
<dbReference type="SUPFAM" id="SSF52172">
    <property type="entry name" value="CheY-like"/>
    <property type="match status" value="1"/>
</dbReference>
<dbReference type="CDD" id="cd17546">
    <property type="entry name" value="REC_hyHK_CKI1_RcsC-like"/>
    <property type="match status" value="1"/>
</dbReference>
<dbReference type="Pfam" id="PF00512">
    <property type="entry name" value="HisKA"/>
    <property type="match status" value="1"/>
</dbReference>
<dbReference type="SMART" id="SM00387">
    <property type="entry name" value="HATPase_c"/>
    <property type="match status" value="1"/>
</dbReference>
<dbReference type="EMBL" id="JAYKLX010000008">
    <property type="protein sequence ID" value="MEB3347362.1"/>
    <property type="molecule type" value="Genomic_DNA"/>
</dbReference>
<dbReference type="InterPro" id="IPR004358">
    <property type="entry name" value="Sig_transdc_His_kin-like_C"/>
</dbReference>
<evidence type="ECO:0000259" key="7">
    <source>
        <dbReference type="PROSITE" id="PS50110"/>
    </source>
</evidence>
<feature type="domain" description="Histidine kinase" evidence="6">
    <location>
        <begin position="143"/>
        <end position="362"/>
    </location>
</feature>
<dbReference type="SUPFAM" id="SSF55874">
    <property type="entry name" value="ATPase domain of HSP90 chaperone/DNA topoisomerase II/histidine kinase"/>
    <property type="match status" value="1"/>
</dbReference>
<keyword evidence="8" id="KW-0067">ATP-binding</keyword>
<protein>
    <recommendedName>
        <fullName evidence="2">histidine kinase</fullName>
        <ecNumber evidence="2">2.7.13.3</ecNumber>
    </recommendedName>
</protein>
<dbReference type="InterPro" id="IPR005467">
    <property type="entry name" value="His_kinase_dom"/>
</dbReference>
<dbReference type="PANTHER" id="PTHR45339:SF1">
    <property type="entry name" value="HYBRID SIGNAL TRANSDUCTION HISTIDINE KINASE J"/>
    <property type="match status" value="1"/>
</dbReference>
<keyword evidence="9" id="KW-1185">Reference proteome</keyword>
<dbReference type="InterPro" id="IPR011006">
    <property type="entry name" value="CheY-like_superfamily"/>
</dbReference>
<evidence type="ECO:0000256" key="2">
    <source>
        <dbReference type="ARBA" id="ARBA00012438"/>
    </source>
</evidence>
<gene>
    <name evidence="8" type="ORF">U6A24_17940</name>
</gene>
<dbReference type="SMART" id="SM00388">
    <property type="entry name" value="HisKA"/>
    <property type="match status" value="1"/>
</dbReference>
<dbReference type="InterPro" id="IPR036890">
    <property type="entry name" value="HATPase_C_sf"/>
</dbReference>
<evidence type="ECO:0000256" key="3">
    <source>
        <dbReference type="ARBA" id="ARBA00022553"/>
    </source>
</evidence>
<dbReference type="PANTHER" id="PTHR45339">
    <property type="entry name" value="HYBRID SIGNAL TRANSDUCTION HISTIDINE KINASE J"/>
    <property type="match status" value="1"/>
</dbReference>
<evidence type="ECO:0000256" key="4">
    <source>
        <dbReference type="ARBA" id="ARBA00023012"/>
    </source>
</evidence>
<dbReference type="PROSITE" id="PS50110">
    <property type="entry name" value="RESPONSE_REGULATORY"/>
    <property type="match status" value="1"/>
</dbReference>
<dbReference type="Pfam" id="PF00072">
    <property type="entry name" value="Response_reg"/>
    <property type="match status" value="1"/>
</dbReference>